<dbReference type="Proteomes" id="UP001339911">
    <property type="component" value="Unassembled WGS sequence"/>
</dbReference>
<dbReference type="Gene3D" id="2.40.110.10">
    <property type="entry name" value="Butyryl-CoA Dehydrogenase, subunit A, domain 2"/>
    <property type="match status" value="1"/>
</dbReference>
<feature type="domain" description="Acyl-CoA dehydrogenase/oxidase C-terminal" evidence="7">
    <location>
        <begin position="241"/>
        <end position="379"/>
    </location>
</feature>
<evidence type="ECO:0000256" key="3">
    <source>
        <dbReference type="ARBA" id="ARBA00022630"/>
    </source>
</evidence>
<comment type="similarity">
    <text evidence="2 6">Belongs to the acyl-CoA dehydrogenase family.</text>
</comment>
<evidence type="ECO:0000313" key="9">
    <source>
        <dbReference type="EMBL" id="MEE6310809.1"/>
    </source>
</evidence>
<protein>
    <submittedName>
        <fullName evidence="9">Acyl-CoA dehydrogenase</fullName>
    </submittedName>
</protein>
<dbReference type="InterPro" id="IPR009075">
    <property type="entry name" value="AcylCo_DH/oxidase_C"/>
</dbReference>
<dbReference type="RefSeq" id="WP_331210831.1">
    <property type="nucleotide sequence ID" value="NZ_JAZGQL010000028.1"/>
</dbReference>
<comment type="caution">
    <text evidence="9">The sequence shown here is derived from an EMBL/GenBank/DDBJ whole genome shotgun (WGS) entry which is preliminary data.</text>
</comment>
<dbReference type="InterPro" id="IPR037069">
    <property type="entry name" value="AcylCoA_DH/ox_N_sf"/>
</dbReference>
<keyword evidence="10" id="KW-1185">Reference proteome</keyword>
<name>A0ABU7SLJ8_9ACTN</name>
<evidence type="ECO:0000256" key="2">
    <source>
        <dbReference type="ARBA" id="ARBA00009347"/>
    </source>
</evidence>
<dbReference type="Gene3D" id="1.20.140.10">
    <property type="entry name" value="Butyryl-CoA Dehydrogenase, subunit A, domain 3"/>
    <property type="match status" value="1"/>
</dbReference>
<evidence type="ECO:0000256" key="6">
    <source>
        <dbReference type="RuleBase" id="RU362125"/>
    </source>
</evidence>
<evidence type="ECO:0000313" key="10">
    <source>
        <dbReference type="Proteomes" id="UP001339911"/>
    </source>
</evidence>
<dbReference type="InterPro" id="IPR036250">
    <property type="entry name" value="AcylCo_DH-like_C"/>
</dbReference>
<evidence type="ECO:0000256" key="5">
    <source>
        <dbReference type="ARBA" id="ARBA00023002"/>
    </source>
</evidence>
<dbReference type="SUPFAM" id="SSF47203">
    <property type="entry name" value="Acyl-CoA dehydrogenase C-terminal domain-like"/>
    <property type="match status" value="1"/>
</dbReference>
<accession>A0ABU7SLJ8</accession>
<dbReference type="SUPFAM" id="SSF56645">
    <property type="entry name" value="Acyl-CoA dehydrogenase NM domain-like"/>
    <property type="match status" value="1"/>
</dbReference>
<comment type="cofactor">
    <cofactor evidence="1 6">
        <name>FAD</name>
        <dbReference type="ChEBI" id="CHEBI:57692"/>
    </cofactor>
</comment>
<dbReference type="InterPro" id="IPR050741">
    <property type="entry name" value="Acyl-CoA_dehydrogenase"/>
</dbReference>
<dbReference type="Pfam" id="PF00441">
    <property type="entry name" value="Acyl-CoA_dh_1"/>
    <property type="match status" value="1"/>
</dbReference>
<dbReference type="PANTHER" id="PTHR48083">
    <property type="entry name" value="MEDIUM-CHAIN SPECIFIC ACYL-COA DEHYDROGENASE, MITOCHONDRIAL-RELATED"/>
    <property type="match status" value="1"/>
</dbReference>
<evidence type="ECO:0000259" key="7">
    <source>
        <dbReference type="Pfam" id="PF00441"/>
    </source>
</evidence>
<dbReference type="CDD" id="cd00567">
    <property type="entry name" value="ACAD"/>
    <property type="match status" value="1"/>
</dbReference>
<evidence type="ECO:0000256" key="4">
    <source>
        <dbReference type="ARBA" id="ARBA00022827"/>
    </source>
</evidence>
<dbReference type="Pfam" id="PF02770">
    <property type="entry name" value="Acyl-CoA_dh_M"/>
    <property type="match status" value="1"/>
</dbReference>
<dbReference type="InterPro" id="IPR009100">
    <property type="entry name" value="AcylCoA_DH/oxidase_NM_dom_sf"/>
</dbReference>
<proteinExistence type="inferred from homology"/>
<dbReference type="InterPro" id="IPR006091">
    <property type="entry name" value="Acyl-CoA_Oxase/DH_mid-dom"/>
</dbReference>
<sequence>MPELLDDSLCELDGFCAEVSADFRELGRLLDRDPDVIAEHLDRPGVRLSRFCAIPPRYWPGPEAPANLVGLLRTVLGQSVAWERLAYGDPNVWLASPGPALSGGVVDVLGTAEQADRYYHRLVAQPQHTFFGLTEPAKGSAATELTTTLTPAPDGDGWILDGEKCYIGNGARAEFGVVFCRRAPGPLGIEAVLVDTDTPGFSGELLSTVGLRGARISRIRFDGVRVPAENLLGVHLRRTRRGLYGATQVLYRARPTIAAMALGCAQAVCDYVQAQRPALTGFDRLHLDDVLDRLAAVRRLIQQGAADVDRGAVNSHRLGAAKAQAARLAEEATLLAARLLGPAALVEHPWLEKIYRDVRAFEIMEGTTNLHRMSVFRGVLKGNFLAAAEPAEAAHAARH</sequence>
<keyword evidence="5 6" id="KW-0560">Oxidoreductase</keyword>
<dbReference type="InterPro" id="IPR046373">
    <property type="entry name" value="Acyl-CoA_Oxase/DH_mid-dom_sf"/>
</dbReference>
<reference evidence="9 10" key="1">
    <citation type="submission" date="2024-01" db="EMBL/GenBank/DDBJ databases">
        <title>Genome insights into Plantactinospora veratri sp. nov.</title>
        <authorList>
            <person name="Wang L."/>
        </authorList>
    </citation>
    <scope>NUCLEOTIDE SEQUENCE [LARGE SCALE GENOMIC DNA]</scope>
    <source>
        <strain evidence="9 10">NEAU-FHS4</strain>
    </source>
</reference>
<feature type="domain" description="Acyl-CoA oxidase/dehydrogenase middle" evidence="8">
    <location>
        <begin position="131"/>
        <end position="224"/>
    </location>
</feature>
<organism evidence="9 10">
    <name type="scientific">Plantactinospora veratri</name>
    <dbReference type="NCBI Taxonomy" id="1436122"/>
    <lineage>
        <taxon>Bacteria</taxon>
        <taxon>Bacillati</taxon>
        <taxon>Actinomycetota</taxon>
        <taxon>Actinomycetes</taxon>
        <taxon>Micromonosporales</taxon>
        <taxon>Micromonosporaceae</taxon>
        <taxon>Plantactinospora</taxon>
    </lineage>
</organism>
<dbReference type="EMBL" id="JAZGQL010000028">
    <property type="protein sequence ID" value="MEE6310809.1"/>
    <property type="molecule type" value="Genomic_DNA"/>
</dbReference>
<dbReference type="Gene3D" id="1.10.540.10">
    <property type="entry name" value="Acyl-CoA dehydrogenase/oxidase, N-terminal domain"/>
    <property type="match status" value="1"/>
</dbReference>
<gene>
    <name evidence="9" type="ORF">V1634_28605</name>
</gene>
<keyword evidence="3 6" id="KW-0285">Flavoprotein</keyword>
<evidence type="ECO:0000259" key="8">
    <source>
        <dbReference type="Pfam" id="PF02770"/>
    </source>
</evidence>
<evidence type="ECO:0000256" key="1">
    <source>
        <dbReference type="ARBA" id="ARBA00001974"/>
    </source>
</evidence>
<dbReference type="PANTHER" id="PTHR48083:SF2">
    <property type="entry name" value="MEDIUM-CHAIN SPECIFIC ACYL-COA DEHYDROGENASE, MITOCHONDRIAL"/>
    <property type="match status" value="1"/>
</dbReference>
<keyword evidence="4 6" id="KW-0274">FAD</keyword>